<feature type="transmembrane region" description="Helical" evidence="1">
    <location>
        <begin position="79"/>
        <end position="99"/>
    </location>
</feature>
<sequence length="366" mass="39416">MQYAQENEKVATIASSGIMISQPLPLNKDLEIRLTRIILLIMLGVSIGAAVLGVLGAIASIASNDVQYGSKYSIRQTGIGQSLISLLLYSFGYLVAYRYSQTGLRVFAWINIFALASAGIGLVVRMIFGFLVLTTPTSTDHGQLILASLSVFLFFVVIIIIACFVYQSKAHIVEMQYAQGSEKVVLTTSPYMPVSQPLSLNEDPEIRRTRKVLLIIVGVCLGLAVLGVVSSIVGSEAPSNTQYSTRGAQSGQSLISVIFLSFGCLVAYRYSPTGLKVFAWLNVVGLVILGIGVIVCIFFGFLSLTVVASAANDRGQGILVGVSIMVLLFVTIILIAAFILQIVIMKLAFKLARLIEAKKSLPHQQI</sequence>
<organism evidence="2 3">
    <name type="scientific">Rotaria socialis</name>
    <dbReference type="NCBI Taxonomy" id="392032"/>
    <lineage>
        <taxon>Eukaryota</taxon>
        <taxon>Metazoa</taxon>
        <taxon>Spiralia</taxon>
        <taxon>Gnathifera</taxon>
        <taxon>Rotifera</taxon>
        <taxon>Eurotatoria</taxon>
        <taxon>Bdelloidea</taxon>
        <taxon>Philodinida</taxon>
        <taxon>Philodinidae</taxon>
        <taxon>Rotaria</taxon>
    </lineage>
</organism>
<dbReference type="Proteomes" id="UP000663838">
    <property type="component" value="Unassembled WGS sequence"/>
</dbReference>
<feature type="transmembrane region" description="Helical" evidence="1">
    <location>
        <begin position="253"/>
        <end position="270"/>
    </location>
</feature>
<feature type="transmembrane region" description="Helical" evidence="1">
    <location>
        <begin position="277"/>
        <end position="306"/>
    </location>
</feature>
<keyword evidence="1" id="KW-0472">Membrane</keyword>
<comment type="caution">
    <text evidence="2">The sequence shown here is derived from an EMBL/GenBank/DDBJ whole genome shotgun (WGS) entry which is preliminary data.</text>
</comment>
<gene>
    <name evidence="2" type="ORF">TOA249_LOCUS22417</name>
</gene>
<keyword evidence="1" id="KW-1133">Transmembrane helix</keyword>
<feature type="transmembrane region" description="Helical" evidence="1">
    <location>
        <begin position="106"/>
        <end position="132"/>
    </location>
</feature>
<feature type="transmembrane region" description="Helical" evidence="1">
    <location>
        <begin position="144"/>
        <end position="166"/>
    </location>
</feature>
<feature type="transmembrane region" description="Helical" evidence="1">
    <location>
        <begin position="37"/>
        <end position="59"/>
    </location>
</feature>
<dbReference type="EMBL" id="CAJOBS010002037">
    <property type="protein sequence ID" value="CAF4785645.1"/>
    <property type="molecule type" value="Genomic_DNA"/>
</dbReference>
<proteinExistence type="predicted"/>
<feature type="transmembrane region" description="Helical" evidence="1">
    <location>
        <begin position="212"/>
        <end position="233"/>
    </location>
</feature>
<dbReference type="AlphaFoldDB" id="A0A821NEY4"/>
<feature type="transmembrane region" description="Helical" evidence="1">
    <location>
        <begin position="318"/>
        <end position="344"/>
    </location>
</feature>
<name>A0A821NEY4_9BILA</name>
<evidence type="ECO:0000313" key="3">
    <source>
        <dbReference type="Proteomes" id="UP000663838"/>
    </source>
</evidence>
<reference evidence="2" key="1">
    <citation type="submission" date="2021-02" db="EMBL/GenBank/DDBJ databases">
        <authorList>
            <person name="Nowell W R."/>
        </authorList>
    </citation>
    <scope>NUCLEOTIDE SEQUENCE</scope>
</reference>
<keyword evidence="1" id="KW-0812">Transmembrane</keyword>
<evidence type="ECO:0000313" key="2">
    <source>
        <dbReference type="EMBL" id="CAF4785645.1"/>
    </source>
</evidence>
<accession>A0A821NEY4</accession>
<protein>
    <submittedName>
        <fullName evidence="2">Uncharacterized protein</fullName>
    </submittedName>
</protein>
<evidence type="ECO:0000256" key="1">
    <source>
        <dbReference type="SAM" id="Phobius"/>
    </source>
</evidence>